<evidence type="ECO:0000313" key="2">
    <source>
        <dbReference type="Proteomes" id="UP001165269"/>
    </source>
</evidence>
<sequence length="49" mass="5124">MNRHRASSLVSPHTVGSAAALLGAVLLLTRLTPARRALAPLAAPAYSFR</sequence>
<accession>A0ABS9YI05</accession>
<name>A0ABS9YI05_9ACTN</name>
<gene>
    <name evidence="1" type="ORF">MQP27_38025</name>
</gene>
<evidence type="ECO:0000313" key="1">
    <source>
        <dbReference type="EMBL" id="MCI3276883.1"/>
    </source>
</evidence>
<organism evidence="1 2">
    <name type="scientific">Streptomyces cylindrosporus</name>
    <dbReference type="NCBI Taxonomy" id="2927583"/>
    <lineage>
        <taxon>Bacteria</taxon>
        <taxon>Bacillati</taxon>
        <taxon>Actinomycetota</taxon>
        <taxon>Actinomycetes</taxon>
        <taxon>Kitasatosporales</taxon>
        <taxon>Streptomycetaceae</taxon>
        <taxon>Streptomyces</taxon>
    </lineage>
</organism>
<comment type="caution">
    <text evidence="1">The sequence shown here is derived from an EMBL/GenBank/DDBJ whole genome shotgun (WGS) entry which is preliminary data.</text>
</comment>
<reference evidence="1" key="1">
    <citation type="submission" date="2022-03" db="EMBL/GenBank/DDBJ databases">
        <title>Streptomyces 7R015 and 7R016 isolated from Barleria lupulina in Thailand.</title>
        <authorList>
            <person name="Kanchanasin P."/>
            <person name="Phongsopitanun W."/>
            <person name="Tanasupawat S."/>
        </authorList>
    </citation>
    <scope>NUCLEOTIDE SEQUENCE</scope>
    <source>
        <strain evidence="1">7R015</strain>
    </source>
</reference>
<dbReference type="RefSeq" id="WP_242773901.1">
    <property type="nucleotide sequence ID" value="NZ_JALDAY010000013.1"/>
</dbReference>
<keyword evidence="2" id="KW-1185">Reference proteome</keyword>
<proteinExistence type="predicted"/>
<dbReference type="Proteomes" id="UP001165269">
    <property type="component" value="Unassembled WGS sequence"/>
</dbReference>
<dbReference type="EMBL" id="JALDAY010000013">
    <property type="protein sequence ID" value="MCI3276883.1"/>
    <property type="molecule type" value="Genomic_DNA"/>
</dbReference>
<protein>
    <submittedName>
        <fullName evidence="1">Uncharacterized protein</fullName>
    </submittedName>
</protein>